<dbReference type="EMBL" id="RBPQ01000040">
    <property type="protein sequence ID" value="RMO32341.1"/>
    <property type="molecule type" value="Genomic_DNA"/>
</dbReference>
<evidence type="ECO:0000313" key="2">
    <source>
        <dbReference type="Proteomes" id="UP000276886"/>
    </source>
</evidence>
<dbReference type="AlphaFoldDB" id="A0A3M3UGI7"/>
<evidence type="ECO:0000313" key="1">
    <source>
        <dbReference type="EMBL" id="RMO32341.1"/>
    </source>
</evidence>
<proteinExistence type="predicted"/>
<comment type="caution">
    <text evidence="1">The sequence shown here is derived from an EMBL/GenBank/DDBJ whole genome shotgun (WGS) entry which is preliminary data.</text>
</comment>
<sequence>MSMMGQGRTTYIAGLAGCLATERSEPRQQPKRVPLQFQRSVIHHEPDTPRALAAVSFSAAANGRRRS</sequence>
<name>A0A3M3UGI7_PSESJ</name>
<protein>
    <submittedName>
        <fullName evidence="1">Uncharacterized protein</fullName>
    </submittedName>
</protein>
<gene>
    <name evidence="1" type="ORF">ALQ44_04306</name>
</gene>
<organism evidence="1 2">
    <name type="scientific">Pseudomonas syringae pv. pisi</name>
    <dbReference type="NCBI Taxonomy" id="59510"/>
    <lineage>
        <taxon>Bacteria</taxon>
        <taxon>Pseudomonadati</taxon>
        <taxon>Pseudomonadota</taxon>
        <taxon>Gammaproteobacteria</taxon>
        <taxon>Pseudomonadales</taxon>
        <taxon>Pseudomonadaceae</taxon>
        <taxon>Pseudomonas</taxon>
        <taxon>Pseudomonas syringae</taxon>
    </lineage>
</organism>
<dbReference type="Proteomes" id="UP000276886">
    <property type="component" value="Unassembled WGS sequence"/>
</dbReference>
<reference evidence="1 2" key="1">
    <citation type="submission" date="2018-08" db="EMBL/GenBank/DDBJ databases">
        <title>Recombination of ecologically and evolutionarily significant loci maintains genetic cohesion in the Pseudomonas syringae species complex.</title>
        <authorList>
            <person name="Dillon M."/>
            <person name="Thakur S."/>
            <person name="Almeida R.N.D."/>
            <person name="Weir B.S."/>
            <person name="Guttman D.S."/>
        </authorList>
    </citation>
    <scope>NUCLEOTIDE SEQUENCE [LARGE SCALE GENOMIC DNA]</scope>
    <source>
        <strain evidence="1 2">ICMP 2788</strain>
    </source>
</reference>
<accession>A0A3M3UGI7</accession>